<feature type="domain" description="IrrE N-terminal-like" evidence="1">
    <location>
        <begin position="33"/>
        <end position="112"/>
    </location>
</feature>
<dbReference type="Pfam" id="PF06114">
    <property type="entry name" value="Peptidase_M78"/>
    <property type="match status" value="1"/>
</dbReference>
<name>A0AAW8TBZ7_9ENTE</name>
<comment type="caution">
    <text evidence="2">The sequence shown here is derived from an EMBL/GenBank/DDBJ whole genome shotgun (WGS) entry which is preliminary data.</text>
</comment>
<proteinExistence type="predicted"/>
<dbReference type="InterPro" id="IPR010359">
    <property type="entry name" value="IrrE_HExxH"/>
</dbReference>
<dbReference type="EMBL" id="JARPXL010000014">
    <property type="protein sequence ID" value="MDT2545360.1"/>
    <property type="molecule type" value="Genomic_DNA"/>
</dbReference>
<dbReference type="RefSeq" id="WP_311820794.1">
    <property type="nucleotide sequence ID" value="NZ_JARPXI010000075.1"/>
</dbReference>
<reference evidence="2" key="1">
    <citation type="submission" date="2023-03" db="EMBL/GenBank/DDBJ databases">
        <authorList>
            <person name="Shen W."/>
            <person name="Cai J."/>
        </authorList>
    </citation>
    <scope>NUCLEOTIDE SEQUENCE</scope>
    <source>
        <strain evidence="2">Y15</strain>
    </source>
</reference>
<gene>
    <name evidence="2" type="ORF">P7D69_13500</name>
</gene>
<evidence type="ECO:0000313" key="3">
    <source>
        <dbReference type="Proteomes" id="UP001254770"/>
    </source>
</evidence>
<accession>A0AAW8TBZ7</accession>
<dbReference type="AlphaFoldDB" id="A0AAW8TBZ7"/>
<dbReference type="Proteomes" id="UP001254770">
    <property type="component" value="Unassembled WGS sequence"/>
</dbReference>
<evidence type="ECO:0000259" key="1">
    <source>
        <dbReference type="Pfam" id="PF06114"/>
    </source>
</evidence>
<organism evidence="2 3">
    <name type="scientific">Enterococcus raffinosus</name>
    <dbReference type="NCBI Taxonomy" id="71452"/>
    <lineage>
        <taxon>Bacteria</taxon>
        <taxon>Bacillati</taxon>
        <taxon>Bacillota</taxon>
        <taxon>Bacilli</taxon>
        <taxon>Lactobacillales</taxon>
        <taxon>Enterococcaceae</taxon>
        <taxon>Enterococcus</taxon>
    </lineage>
</organism>
<evidence type="ECO:0000313" key="2">
    <source>
        <dbReference type="EMBL" id="MDT2545360.1"/>
    </source>
</evidence>
<sequence length="142" mass="16775">MSYYVDDAFDKIIKKYRPFNVYELIREAHCKLLYADLDYETGGCTLTSHRCHTIIVNVNWPEWYQKFVILHEFSHIKMHGGSTTPFYRSVGLDSFISKMECEANSLAMKLLIYMQDKDDLNGLTEFQIMDYLGLPHELIRYL</sequence>
<dbReference type="Gene3D" id="1.10.10.2910">
    <property type="match status" value="1"/>
</dbReference>
<protein>
    <submittedName>
        <fullName evidence="2">ImmA/IrrE family metallo-endopeptidase</fullName>
    </submittedName>
</protein>